<comment type="caution">
    <text evidence="6">The sequence shown here is derived from an EMBL/GenBank/DDBJ whole genome shotgun (WGS) entry which is preliminary data.</text>
</comment>
<dbReference type="Gene3D" id="3.90.226.10">
    <property type="entry name" value="2-enoyl-CoA Hydratase, Chain A, domain 1"/>
    <property type="match status" value="1"/>
</dbReference>
<dbReference type="InterPro" id="IPR006429">
    <property type="entry name" value="Phage_lambda_portal"/>
</dbReference>
<gene>
    <name evidence="6" type="ORF">SCF082_LOCUS553</name>
</gene>
<proteinExistence type="inferred from homology"/>
<evidence type="ECO:0000313" key="6">
    <source>
        <dbReference type="EMBL" id="CAK8986446.1"/>
    </source>
</evidence>
<keyword evidence="3" id="KW-0378">Hydrolase</keyword>
<dbReference type="Proteomes" id="UP001642464">
    <property type="component" value="Unassembled WGS sequence"/>
</dbReference>
<dbReference type="SUPFAM" id="SSF52096">
    <property type="entry name" value="ClpP/crotonase"/>
    <property type="match status" value="1"/>
</dbReference>
<feature type="region of interest" description="Disordered" evidence="5">
    <location>
        <begin position="736"/>
        <end position="758"/>
    </location>
</feature>
<keyword evidence="2" id="KW-0963">Cytoplasm</keyword>
<name>A0ABP0H892_9DINO</name>
<dbReference type="InterPro" id="IPR001907">
    <property type="entry name" value="ClpP"/>
</dbReference>
<dbReference type="GO" id="GO:0008233">
    <property type="term" value="F:peptidase activity"/>
    <property type="evidence" value="ECO:0007669"/>
    <property type="project" value="UniProtKB-KW"/>
</dbReference>
<organism evidence="6 7">
    <name type="scientific">Durusdinium trenchii</name>
    <dbReference type="NCBI Taxonomy" id="1381693"/>
    <lineage>
        <taxon>Eukaryota</taxon>
        <taxon>Sar</taxon>
        <taxon>Alveolata</taxon>
        <taxon>Dinophyceae</taxon>
        <taxon>Suessiales</taxon>
        <taxon>Symbiodiniaceae</taxon>
        <taxon>Durusdinium</taxon>
    </lineage>
</organism>
<feature type="region of interest" description="Disordered" evidence="5">
    <location>
        <begin position="641"/>
        <end position="660"/>
    </location>
</feature>
<evidence type="ECO:0000256" key="4">
    <source>
        <dbReference type="RuleBase" id="RU003567"/>
    </source>
</evidence>
<dbReference type="Pfam" id="PF05136">
    <property type="entry name" value="Phage_portal_2"/>
    <property type="match status" value="1"/>
</dbReference>
<evidence type="ECO:0000256" key="5">
    <source>
        <dbReference type="SAM" id="MobiDB-lite"/>
    </source>
</evidence>
<evidence type="ECO:0000256" key="2">
    <source>
        <dbReference type="ARBA" id="ARBA00022490"/>
    </source>
</evidence>
<comment type="similarity">
    <text evidence="1 4">Belongs to the peptidase S14 family.</text>
</comment>
<keyword evidence="6" id="KW-0645">Protease</keyword>
<dbReference type="CDD" id="cd07016">
    <property type="entry name" value="S14_ClpP_1"/>
    <property type="match status" value="1"/>
</dbReference>
<dbReference type="Pfam" id="PF00574">
    <property type="entry name" value="CLP_protease"/>
    <property type="match status" value="1"/>
</dbReference>
<dbReference type="PRINTS" id="PR00127">
    <property type="entry name" value="CLPPROTEASEP"/>
</dbReference>
<dbReference type="PANTHER" id="PTHR10381">
    <property type="entry name" value="ATP-DEPENDENT CLP PROTEASE PROTEOLYTIC SUBUNIT"/>
    <property type="match status" value="1"/>
</dbReference>
<reference evidence="6 7" key="1">
    <citation type="submission" date="2024-02" db="EMBL/GenBank/DDBJ databases">
        <authorList>
            <person name="Chen Y."/>
            <person name="Shah S."/>
            <person name="Dougan E. K."/>
            <person name="Thang M."/>
            <person name="Chan C."/>
        </authorList>
    </citation>
    <scope>NUCLEOTIDE SEQUENCE [LARGE SCALE GENOMIC DNA]</scope>
</reference>
<keyword evidence="7" id="KW-1185">Reference proteome</keyword>
<dbReference type="InterPro" id="IPR023562">
    <property type="entry name" value="ClpP/TepA"/>
</dbReference>
<dbReference type="GO" id="GO:0006508">
    <property type="term" value="P:proteolysis"/>
    <property type="evidence" value="ECO:0007669"/>
    <property type="project" value="UniProtKB-KW"/>
</dbReference>
<sequence>PPSGITSSEDAILTPARRKRISSGSRDLTRNLPSAAWALRTHLKYVTQFRFQSESGDAGFDDDLEAAVAEWSRPDRFDSAGRMGLDAFLAVLECCAVLDGDCGALRLKDGSLQGIEASQIVTPDKVNPRERWTNGVMIGRGGRHVAYGVGEYDEAGRSVEGVRRVNAGRFYLHGYFNRFAQVRGVSPLASAINSMQDSYEFIDHALARMKVEQLFALVLFRDAAEAAGTIDSTAAVDDDGEETNPGGYTVDFGKGPQVLDLDPGDDAKFLATNSPGASSQDMLSMVIALSLKALDSPYSFYDESHTNFFGSRAAWQHYERSCTDKRANVARFLNSWLAWRIQLAIQDREIKLPRSILDSRYSLRRPWWEFIAVGMPWWDPSKEIDGDIKAVGGGFSSPQKVCRSRGSDFYRNIDETARALEYARERPKTMSRAPQMRIEYNASEAELRVYDTIGEWESSAGFIAYQVDEMKLAGVEALTVRVNSLGGSLKDGVAIYNTLRESGARVRVVVDGIAGSAASVVAMAGDEVEMPASAMLMIHLPSYSGVSGDAAQLRKFAESLDKWAESAASIYAAKSGKSAEEIRELMLAETWFTAAEAVEAGFADRVTGGPVVRAHVDLTSFRNAPEAAAVLVAAPGAQMKGDAMPENGNKPAPSGSTGDAINKADLERFTKAFGAENGVRWLSEGKSYTESLEAHVEALGAQHAEALGAAEAARSEAVSRAEAAEAKLAEAEETLAKLDRGESDPATPPSPDAKAKAGLAGLVRIAGK</sequence>
<dbReference type="NCBIfam" id="NF045542">
    <property type="entry name" value="Clp_rel_HeadMat"/>
    <property type="match status" value="1"/>
</dbReference>
<feature type="non-terminal residue" evidence="6">
    <location>
        <position position="1"/>
    </location>
</feature>
<accession>A0ABP0H892</accession>
<evidence type="ECO:0000256" key="1">
    <source>
        <dbReference type="ARBA" id="ARBA00007039"/>
    </source>
</evidence>
<dbReference type="EMBL" id="CAXAMM010000210">
    <property type="protein sequence ID" value="CAK8986446.1"/>
    <property type="molecule type" value="Genomic_DNA"/>
</dbReference>
<dbReference type="PANTHER" id="PTHR10381:SF70">
    <property type="entry name" value="ATP-DEPENDENT CLP PROTEASE PROTEOLYTIC SUBUNIT"/>
    <property type="match status" value="1"/>
</dbReference>
<dbReference type="InterPro" id="IPR029045">
    <property type="entry name" value="ClpP/crotonase-like_dom_sf"/>
</dbReference>
<protein>
    <recommendedName>
        <fullName evidence="4">ATP-dependent Clp protease proteolytic subunit</fullName>
    </recommendedName>
</protein>
<evidence type="ECO:0000256" key="3">
    <source>
        <dbReference type="ARBA" id="ARBA00022801"/>
    </source>
</evidence>
<evidence type="ECO:0000313" key="7">
    <source>
        <dbReference type="Proteomes" id="UP001642464"/>
    </source>
</evidence>